<dbReference type="AlphaFoldDB" id="A0AA39QP15"/>
<evidence type="ECO:0000313" key="1">
    <source>
        <dbReference type="EMBL" id="KAK0506515.1"/>
    </source>
</evidence>
<proteinExistence type="predicted"/>
<reference evidence="1" key="1">
    <citation type="submission" date="2023-06" db="EMBL/GenBank/DDBJ databases">
        <authorList>
            <consortium name="Lawrence Berkeley National Laboratory"/>
            <person name="Ahrendt S."/>
            <person name="Sahu N."/>
            <person name="Indic B."/>
            <person name="Wong-Bajracharya J."/>
            <person name="Merenyi Z."/>
            <person name="Ke H.-M."/>
            <person name="Monk M."/>
            <person name="Kocsube S."/>
            <person name="Drula E."/>
            <person name="Lipzen A."/>
            <person name="Balint B."/>
            <person name="Henrissat B."/>
            <person name="Andreopoulos B."/>
            <person name="Martin F.M."/>
            <person name="Harder C.B."/>
            <person name="Rigling D."/>
            <person name="Ford K.L."/>
            <person name="Foster G.D."/>
            <person name="Pangilinan J."/>
            <person name="Papanicolaou A."/>
            <person name="Barry K."/>
            <person name="LaButti K."/>
            <person name="Viragh M."/>
            <person name="Koriabine M."/>
            <person name="Yan M."/>
            <person name="Riley R."/>
            <person name="Champramary S."/>
            <person name="Plett K.L."/>
            <person name="Tsai I.J."/>
            <person name="Slot J."/>
            <person name="Sipos G."/>
            <person name="Plett J."/>
            <person name="Nagy L.G."/>
            <person name="Grigoriev I.V."/>
        </authorList>
    </citation>
    <scope>NUCLEOTIDE SEQUENCE</scope>
    <source>
        <strain evidence="1">HWK02</strain>
    </source>
</reference>
<organism evidence="1 2">
    <name type="scientific">Armillaria luteobubalina</name>
    <dbReference type="NCBI Taxonomy" id="153913"/>
    <lineage>
        <taxon>Eukaryota</taxon>
        <taxon>Fungi</taxon>
        <taxon>Dikarya</taxon>
        <taxon>Basidiomycota</taxon>
        <taxon>Agaricomycotina</taxon>
        <taxon>Agaricomycetes</taxon>
        <taxon>Agaricomycetidae</taxon>
        <taxon>Agaricales</taxon>
        <taxon>Marasmiineae</taxon>
        <taxon>Physalacriaceae</taxon>
        <taxon>Armillaria</taxon>
    </lineage>
</organism>
<gene>
    <name evidence="1" type="ORF">EDD18DRAFT_1097789</name>
</gene>
<dbReference type="EMBL" id="JAUEPU010000001">
    <property type="protein sequence ID" value="KAK0506515.1"/>
    <property type="molecule type" value="Genomic_DNA"/>
</dbReference>
<accession>A0AA39QP15</accession>
<dbReference type="Proteomes" id="UP001175228">
    <property type="component" value="Unassembled WGS sequence"/>
</dbReference>
<evidence type="ECO:0000313" key="2">
    <source>
        <dbReference type="Proteomes" id="UP001175228"/>
    </source>
</evidence>
<name>A0AA39QP15_9AGAR</name>
<protein>
    <submittedName>
        <fullName evidence="1">Uncharacterized protein</fullName>
    </submittedName>
</protein>
<sequence length="170" mass="19732">MPKKDDNFHFISTPLGGNGFPYDKNTKAVPPSAHPWTHQPHSQMQKDEGLPNTFIENAAPPLREFLLWQQTFPINKKLILNFLPIEPNRQSWVIATYCLHFIKNIKETITDVLWCIKRTIGQGFSSHTITVCEEMMHMWHLDYIPTLQNDREVEVWQLTGGPIMGDNLQH</sequence>
<comment type="caution">
    <text evidence="1">The sequence shown here is derived from an EMBL/GenBank/DDBJ whole genome shotgun (WGS) entry which is preliminary data.</text>
</comment>
<keyword evidence="2" id="KW-1185">Reference proteome</keyword>